<evidence type="ECO:0000313" key="3">
    <source>
        <dbReference type="EMBL" id="OMH82525.1"/>
    </source>
</evidence>
<feature type="signal peptide" evidence="2">
    <location>
        <begin position="1"/>
        <end position="27"/>
    </location>
</feature>
<feature type="compositionally biased region" description="Low complexity" evidence="1">
    <location>
        <begin position="447"/>
        <end position="462"/>
    </location>
</feature>
<keyword evidence="4" id="KW-1185">Reference proteome</keyword>
<comment type="caution">
    <text evidence="3">The sequence shown here is derived from an EMBL/GenBank/DDBJ whole genome shotgun (WGS) entry which is preliminary data.</text>
</comment>
<accession>A0A1R1PNI2</accession>
<dbReference type="Proteomes" id="UP000188320">
    <property type="component" value="Unassembled WGS sequence"/>
</dbReference>
<evidence type="ECO:0000256" key="1">
    <source>
        <dbReference type="SAM" id="MobiDB-lite"/>
    </source>
</evidence>
<keyword evidence="2" id="KW-0732">Signal</keyword>
<feature type="compositionally biased region" description="Polar residues" evidence="1">
    <location>
        <begin position="437"/>
        <end position="446"/>
    </location>
</feature>
<dbReference type="OrthoDB" id="5599164at2759"/>
<dbReference type="AlphaFoldDB" id="A0A1R1PNI2"/>
<dbReference type="EMBL" id="LSSK01000646">
    <property type="protein sequence ID" value="OMH82525.1"/>
    <property type="molecule type" value="Genomic_DNA"/>
</dbReference>
<evidence type="ECO:0000313" key="4">
    <source>
        <dbReference type="Proteomes" id="UP000188320"/>
    </source>
</evidence>
<organism evidence="3 4">
    <name type="scientific">Zancudomyces culisetae</name>
    <name type="common">Gut fungus</name>
    <name type="synonym">Smittium culisetae</name>
    <dbReference type="NCBI Taxonomy" id="1213189"/>
    <lineage>
        <taxon>Eukaryota</taxon>
        <taxon>Fungi</taxon>
        <taxon>Fungi incertae sedis</taxon>
        <taxon>Zoopagomycota</taxon>
        <taxon>Kickxellomycotina</taxon>
        <taxon>Harpellomycetes</taxon>
        <taxon>Harpellales</taxon>
        <taxon>Legeriomycetaceae</taxon>
        <taxon>Zancudomyces</taxon>
    </lineage>
</organism>
<gene>
    <name evidence="3" type="ORF">AX774_g3990</name>
</gene>
<sequence length="497" mass="54591">MKFTRIGLSVIICVLCTSHYKVGNVWAHDQATKSSKNLVTDRDITVISTLKIGSEDFCKNGLNLKWMYNACMNSNSNGYFITGSLENSTLSVIRLSVYPDRYGDEFVEFIVGETFTGVHLPNSNNLKFNAFNDLDIFTSKYNNNELPKIVDILKKHREDMSKDTDVQNNFARRNLNLLDYMLSKNNKVGNCYNHLPSELEFGNMVIPIATAPLLKVHRTEYKKMTISNSSSSNNRCTSNSHNGNEEIVAVERIVVPFFIYIENQKMIFGSGIPGKTKIYPMIGLQFDSIKTPTEVGDYFKRRIEMTMLEDSTKNKKDVSINKIMLSEFGYTGYWGYNKDVKLLDLSFMCGYEQEFADYSQMINVADLYNRNPMTGAASSTSVGTGTVVLTTTSVSNATTSTSSITQTGPQGSTSSSTTTSGGSNITDTPTTQGTSTQEIKSTTQSVGSSIGSSSSSSSSSSIPLTVSKTKLVPVVPVVPAVSAVSAVLTVRVLRVVL</sequence>
<feature type="region of interest" description="Disordered" evidence="1">
    <location>
        <begin position="398"/>
        <end position="462"/>
    </location>
</feature>
<evidence type="ECO:0000256" key="2">
    <source>
        <dbReference type="SAM" id="SignalP"/>
    </source>
</evidence>
<reference evidence="4" key="1">
    <citation type="submission" date="2017-01" db="EMBL/GenBank/DDBJ databases">
        <authorList>
            <person name="Wang Y."/>
            <person name="White M."/>
            <person name="Kvist S."/>
            <person name="Moncalvo J.-M."/>
        </authorList>
    </citation>
    <scope>NUCLEOTIDE SEQUENCE [LARGE SCALE GENOMIC DNA]</scope>
    <source>
        <strain evidence="4">COL-18-3</strain>
    </source>
</reference>
<proteinExistence type="predicted"/>
<name>A0A1R1PNI2_ZANCU</name>
<protein>
    <submittedName>
        <fullName evidence="3">Uncharacterized protein</fullName>
    </submittedName>
</protein>
<feature type="chain" id="PRO_5012819687" evidence="2">
    <location>
        <begin position="28"/>
        <end position="497"/>
    </location>
</feature>
<feature type="compositionally biased region" description="Low complexity" evidence="1">
    <location>
        <begin position="398"/>
        <end position="436"/>
    </location>
</feature>